<feature type="domain" description="Helicase C-terminal" evidence="19">
    <location>
        <begin position="245"/>
        <end position="389"/>
    </location>
</feature>
<organism evidence="21 22">
    <name type="scientific">Acaulospora morrowiae</name>
    <dbReference type="NCBI Taxonomy" id="94023"/>
    <lineage>
        <taxon>Eukaryota</taxon>
        <taxon>Fungi</taxon>
        <taxon>Fungi incertae sedis</taxon>
        <taxon>Mucoromycota</taxon>
        <taxon>Glomeromycotina</taxon>
        <taxon>Glomeromycetes</taxon>
        <taxon>Diversisporales</taxon>
        <taxon>Acaulosporaceae</taxon>
        <taxon>Acaulospora</taxon>
    </lineage>
</organism>
<dbReference type="GO" id="GO:0016787">
    <property type="term" value="F:hydrolase activity"/>
    <property type="evidence" value="ECO:0007669"/>
    <property type="project" value="UniProtKB-KW"/>
</dbReference>
<comment type="catalytic activity">
    <reaction evidence="14">
        <text>ATP + H2O = ADP + phosphate + H(+)</text>
        <dbReference type="Rhea" id="RHEA:13065"/>
        <dbReference type="ChEBI" id="CHEBI:15377"/>
        <dbReference type="ChEBI" id="CHEBI:15378"/>
        <dbReference type="ChEBI" id="CHEBI:30616"/>
        <dbReference type="ChEBI" id="CHEBI:43474"/>
        <dbReference type="ChEBI" id="CHEBI:456216"/>
        <dbReference type="EC" id="3.6.4.13"/>
    </reaction>
</comment>
<evidence type="ECO:0000256" key="5">
    <source>
        <dbReference type="ARBA" id="ARBA00022806"/>
    </source>
</evidence>
<evidence type="ECO:0000256" key="3">
    <source>
        <dbReference type="ARBA" id="ARBA00022741"/>
    </source>
</evidence>
<evidence type="ECO:0000259" key="20">
    <source>
        <dbReference type="PROSITE" id="PS51195"/>
    </source>
</evidence>
<dbReference type="EC" id="3.6.4.13" evidence="2"/>
<evidence type="ECO:0000259" key="18">
    <source>
        <dbReference type="PROSITE" id="PS51192"/>
    </source>
</evidence>
<dbReference type="Proteomes" id="UP000789342">
    <property type="component" value="Unassembled WGS sequence"/>
</dbReference>
<gene>
    <name evidence="21" type="ORF">AMORRO_LOCUS2865</name>
</gene>
<dbReference type="EMBL" id="CAJVPV010001296">
    <property type="protein sequence ID" value="CAG8492926.1"/>
    <property type="molecule type" value="Genomic_DNA"/>
</dbReference>
<comment type="function">
    <text evidence="9">ATP-dependent rRNA helicase required for pre-ribosomal RNA processing. Involved in the maturation of the 35S-pre-rRNA and to its cleavage to mature 18S rRNA.</text>
</comment>
<feature type="region of interest" description="Disordered" evidence="16">
    <location>
        <begin position="491"/>
        <end position="515"/>
    </location>
</feature>
<keyword evidence="4" id="KW-0378">Hydrolase</keyword>
<keyword evidence="17" id="KW-0472">Membrane</keyword>
<keyword evidence="7" id="KW-0694">RNA-binding</keyword>
<evidence type="ECO:0000256" key="4">
    <source>
        <dbReference type="ARBA" id="ARBA00022801"/>
    </source>
</evidence>
<dbReference type="GO" id="GO:0005730">
    <property type="term" value="C:nucleolus"/>
    <property type="evidence" value="ECO:0007669"/>
    <property type="project" value="UniProtKB-ARBA"/>
</dbReference>
<dbReference type="PROSITE" id="PS51195">
    <property type="entry name" value="Q_MOTIF"/>
    <property type="match status" value="1"/>
</dbReference>
<feature type="region of interest" description="Disordered" evidence="16">
    <location>
        <begin position="405"/>
        <end position="436"/>
    </location>
</feature>
<dbReference type="FunFam" id="3.40.50.300:FF:000626">
    <property type="entry name" value="probable ATP-dependent RNA helicase DDX47"/>
    <property type="match status" value="1"/>
</dbReference>
<evidence type="ECO:0000256" key="11">
    <source>
        <dbReference type="ARBA" id="ARBA00024374"/>
    </source>
</evidence>
<dbReference type="PROSITE" id="PS51194">
    <property type="entry name" value="HELICASE_CTER"/>
    <property type="match status" value="1"/>
</dbReference>
<feature type="short sequence motif" description="Q motif" evidence="15">
    <location>
        <begin position="16"/>
        <end position="44"/>
    </location>
</feature>
<evidence type="ECO:0000256" key="12">
    <source>
        <dbReference type="ARBA" id="ARBA00024394"/>
    </source>
</evidence>
<dbReference type="PANTHER" id="PTHR47959:SF20">
    <property type="entry name" value="RNA HELICASE"/>
    <property type="match status" value="1"/>
</dbReference>
<dbReference type="SMART" id="SM00490">
    <property type="entry name" value="HELICc"/>
    <property type="match status" value="1"/>
</dbReference>
<sequence length="802" mass="89003">MSESVNESDSDSTKNSTFKSLGILESLCQACEKLQYKTPTEIQAEAIPWALQGRDVIGLAQTGSGKTAAFALPILQALWEAPQGLFACVLVPTRELAYQISETFESLGSVIGVRCVVIVGGMDMMSQAIALSKKPHIVIATPGRLQDHLENTKGFSLRNIKYLVMDEADKLLDMDFGPVIDKILKVIPKERHTYLFSATMTTKVAKLQRASLNNPVKVEVSSKYSTVSTLLQYYLFFPFKHKDCYLVFLCNELAGNSIIIFTRTCNDTQRLALILRNLGFPAIMLHGQLSQSKRLGSLNKFKAGNRNILVATDVASRGLDIPLVDVVINYDIPSNSKDYIHRVGRTARAGRSGKSITLVTQYDVELCQRIEQVIGRRMELFPIDSKEDVMLLQERVSEAQRIATLEMKEENQKGSKRVKSEGNDDHRDREDRDLIESNRLAKKAKRARRHRLDSGTIMKLDCFVIFFFSATFAVLTAAPIYSLPIAQNPRAQDLDEPHSNEPDGSKKSVAEDARSETNYNEIEEAKLQEEAATLHRVIVVLCSLGASLFLVAIAIAVLYWKLRKQQKQNELNVRLIRDGGYVLTTPSKGLDPKDTDGDGDGDVVINGTANVDDVIDNVKDDVIDNGRDDVPSMTERLSCPPKVYHEDDDEFCQCSEPIKVPITPHLSIRATAPPAETFADDSDHGDVIRDISFSAPPMSLPPPAYAPTAPPIDFGDVSIGDMVLRDSYNMQPAIIRMEIIHLPLDSLAQSNITTFQSSGPASTSEEQEQTHTSQSSTRLILPTNRIEQSSNDILSHRRYNSS</sequence>
<proteinExistence type="inferred from homology"/>
<evidence type="ECO:0000256" key="15">
    <source>
        <dbReference type="PROSITE-ProRule" id="PRU00552"/>
    </source>
</evidence>
<dbReference type="PANTHER" id="PTHR47959">
    <property type="entry name" value="ATP-DEPENDENT RNA HELICASE RHLE-RELATED"/>
    <property type="match status" value="1"/>
</dbReference>
<keyword evidence="17" id="KW-0812">Transmembrane</keyword>
<dbReference type="SMART" id="SM00487">
    <property type="entry name" value="DEXDc"/>
    <property type="match status" value="1"/>
</dbReference>
<keyword evidence="5" id="KW-0347">Helicase</keyword>
<dbReference type="AlphaFoldDB" id="A0A9N8WQY2"/>
<feature type="compositionally biased region" description="Basic and acidic residues" evidence="16">
    <location>
        <begin position="492"/>
        <end position="515"/>
    </location>
</feature>
<evidence type="ECO:0000256" key="2">
    <source>
        <dbReference type="ARBA" id="ARBA00012552"/>
    </source>
</evidence>
<comment type="caution">
    <text evidence="21">The sequence shown here is derived from an EMBL/GenBank/DDBJ whole genome shotgun (WGS) entry which is preliminary data.</text>
</comment>
<dbReference type="InterPro" id="IPR011545">
    <property type="entry name" value="DEAD/DEAH_box_helicase_dom"/>
</dbReference>
<dbReference type="InterPro" id="IPR014001">
    <property type="entry name" value="Helicase_ATP-bd"/>
</dbReference>
<dbReference type="PROSITE" id="PS00039">
    <property type="entry name" value="DEAD_ATP_HELICASE"/>
    <property type="match status" value="1"/>
</dbReference>
<feature type="region of interest" description="Disordered" evidence="16">
    <location>
        <begin position="754"/>
        <end position="802"/>
    </location>
</feature>
<comment type="similarity">
    <text evidence="10">Belongs to the DEAD box helicase family. DDX47/RRP3 subfamily.</text>
</comment>
<keyword evidence="8" id="KW-0539">Nucleus</keyword>
<dbReference type="FunFam" id="3.40.50.300:FF:000681">
    <property type="entry name" value="probable ATP-dependent RNA helicase DDX47"/>
    <property type="match status" value="1"/>
</dbReference>
<keyword evidence="6" id="KW-0067">ATP-binding</keyword>
<comment type="subcellular location">
    <subcellularLocation>
        <location evidence="1">Nucleus</location>
    </subcellularLocation>
</comment>
<dbReference type="Gene3D" id="3.40.50.300">
    <property type="entry name" value="P-loop containing nucleotide triphosphate hydrolases"/>
    <property type="match status" value="2"/>
</dbReference>
<feature type="compositionally biased region" description="Polar residues" evidence="16">
    <location>
        <begin position="754"/>
        <end position="778"/>
    </location>
</feature>
<dbReference type="InterPro" id="IPR027417">
    <property type="entry name" value="P-loop_NTPase"/>
</dbReference>
<keyword evidence="17" id="KW-1133">Transmembrane helix</keyword>
<feature type="domain" description="Helicase ATP-binding" evidence="18">
    <location>
        <begin position="47"/>
        <end position="218"/>
    </location>
</feature>
<feature type="transmembrane region" description="Helical" evidence="17">
    <location>
        <begin position="460"/>
        <end position="481"/>
    </location>
</feature>
<feature type="transmembrane region" description="Helical" evidence="17">
    <location>
        <begin position="537"/>
        <end position="560"/>
    </location>
</feature>
<evidence type="ECO:0000256" key="17">
    <source>
        <dbReference type="SAM" id="Phobius"/>
    </source>
</evidence>
<evidence type="ECO:0000256" key="7">
    <source>
        <dbReference type="ARBA" id="ARBA00022884"/>
    </source>
</evidence>
<dbReference type="CDD" id="cd18787">
    <property type="entry name" value="SF2_C_DEAD"/>
    <property type="match status" value="1"/>
</dbReference>
<evidence type="ECO:0000313" key="22">
    <source>
        <dbReference type="Proteomes" id="UP000789342"/>
    </source>
</evidence>
<evidence type="ECO:0000313" key="21">
    <source>
        <dbReference type="EMBL" id="CAG8492926.1"/>
    </source>
</evidence>
<dbReference type="InterPro" id="IPR044765">
    <property type="entry name" value="DDX47/Rrp3_DEADc"/>
</dbReference>
<dbReference type="PROSITE" id="PS51192">
    <property type="entry name" value="HELICASE_ATP_BIND_1"/>
    <property type="match status" value="1"/>
</dbReference>
<dbReference type="Pfam" id="PF00270">
    <property type="entry name" value="DEAD"/>
    <property type="match status" value="1"/>
</dbReference>
<feature type="compositionally biased region" description="Basic and acidic residues" evidence="16">
    <location>
        <begin position="406"/>
        <end position="436"/>
    </location>
</feature>
<dbReference type="OrthoDB" id="10261904at2759"/>
<protein>
    <recommendedName>
        <fullName evidence="13">ATP-dependent rRNA helicase RRP3</fullName>
        <ecNumber evidence="2">3.6.4.13</ecNumber>
    </recommendedName>
    <alternativeName>
        <fullName evidence="12">ATP-dependent rRNA helicase rrp3</fullName>
    </alternativeName>
</protein>
<feature type="domain" description="DEAD-box RNA helicase Q" evidence="20">
    <location>
        <begin position="16"/>
        <end position="44"/>
    </location>
</feature>
<evidence type="ECO:0000259" key="19">
    <source>
        <dbReference type="PROSITE" id="PS51194"/>
    </source>
</evidence>
<reference evidence="21" key="1">
    <citation type="submission" date="2021-06" db="EMBL/GenBank/DDBJ databases">
        <authorList>
            <person name="Kallberg Y."/>
            <person name="Tangrot J."/>
            <person name="Rosling A."/>
        </authorList>
    </citation>
    <scope>NUCLEOTIDE SEQUENCE</scope>
    <source>
        <strain evidence="21">CL551</strain>
    </source>
</reference>
<dbReference type="SUPFAM" id="SSF52540">
    <property type="entry name" value="P-loop containing nucleoside triphosphate hydrolases"/>
    <property type="match status" value="1"/>
</dbReference>
<dbReference type="GO" id="GO:0005829">
    <property type="term" value="C:cytosol"/>
    <property type="evidence" value="ECO:0007669"/>
    <property type="project" value="TreeGrafter"/>
</dbReference>
<dbReference type="InterPro" id="IPR001650">
    <property type="entry name" value="Helicase_C-like"/>
</dbReference>
<dbReference type="InterPro" id="IPR014014">
    <property type="entry name" value="RNA_helicase_DEAD_Q_motif"/>
</dbReference>
<dbReference type="GO" id="GO:0042254">
    <property type="term" value="P:ribosome biogenesis"/>
    <property type="evidence" value="ECO:0007669"/>
    <property type="project" value="UniProtKB-ARBA"/>
</dbReference>
<dbReference type="InterPro" id="IPR000629">
    <property type="entry name" value="RNA-helicase_DEAD-box_CS"/>
</dbReference>
<evidence type="ECO:0000256" key="6">
    <source>
        <dbReference type="ARBA" id="ARBA00022840"/>
    </source>
</evidence>
<evidence type="ECO:0000256" key="9">
    <source>
        <dbReference type="ARBA" id="ARBA00024301"/>
    </source>
</evidence>
<keyword evidence="3" id="KW-0547">Nucleotide-binding</keyword>
<evidence type="ECO:0000256" key="13">
    <source>
        <dbReference type="ARBA" id="ARBA00024398"/>
    </source>
</evidence>
<name>A0A9N8WQY2_9GLOM</name>
<dbReference type="GO" id="GO:0003723">
    <property type="term" value="F:RNA binding"/>
    <property type="evidence" value="ECO:0007669"/>
    <property type="project" value="UniProtKB-KW"/>
</dbReference>
<evidence type="ECO:0000256" key="16">
    <source>
        <dbReference type="SAM" id="MobiDB-lite"/>
    </source>
</evidence>
<comment type="subunit">
    <text evidence="11">Interacts with the SSU processome.</text>
</comment>
<accession>A0A9N8WQY2</accession>
<dbReference type="GO" id="GO:0005524">
    <property type="term" value="F:ATP binding"/>
    <property type="evidence" value="ECO:0007669"/>
    <property type="project" value="UniProtKB-KW"/>
</dbReference>
<dbReference type="CDD" id="cd17954">
    <property type="entry name" value="DEADc_DDX47"/>
    <property type="match status" value="1"/>
</dbReference>
<dbReference type="GO" id="GO:0003724">
    <property type="term" value="F:RNA helicase activity"/>
    <property type="evidence" value="ECO:0007669"/>
    <property type="project" value="UniProtKB-EC"/>
</dbReference>
<evidence type="ECO:0000256" key="10">
    <source>
        <dbReference type="ARBA" id="ARBA00024350"/>
    </source>
</evidence>
<dbReference type="InterPro" id="IPR050079">
    <property type="entry name" value="DEAD_box_RNA_helicase"/>
</dbReference>
<evidence type="ECO:0000256" key="14">
    <source>
        <dbReference type="ARBA" id="ARBA00047984"/>
    </source>
</evidence>
<dbReference type="Pfam" id="PF00271">
    <property type="entry name" value="Helicase_C"/>
    <property type="match status" value="1"/>
</dbReference>
<evidence type="ECO:0000256" key="1">
    <source>
        <dbReference type="ARBA" id="ARBA00004123"/>
    </source>
</evidence>
<evidence type="ECO:0000256" key="8">
    <source>
        <dbReference type="ARBA" id="ARBA00023242"/>
    </source>
</evidence>
<keyword evidence="22" id="KW-1185">Reference proteome</keyword>